<evidence type="ECO:0000313" key="3">
    <source>
        <dbReference type="Proteomes" id="UP000281594"/>
    </source>
</evidence>
<comment type="caution">
    <text evidence="2">The sequence shown here is derived from an EMBL/GenBank/DDBJ whole genome shotgun (WGS) entry which is preliminary data.</text>
</comment>
<evidence type="ECO:0000256" key="1">
    <source>
        <dbReference type="SAM" id="MobiDB-lite"/>
    </source>
</evidence>
<accession>A0A3L8RQF5</accession>
<dbReference type="AlphaFoldDB" id="A0A3L8RQF5"/>
<dbReference type="EMBL" id="QYCY01000001">
    <property type="protein sequence ID" value="RLV81718.1"/>
    <property type="molecule type" value="Genomic_DNA"/>
</dbReference>
<organism evidence="2 3">
    <name type="scientific">Streptomyces rapamycinicus (strain ATCC 29253 / DSM 41530 / NRRL 5491 / AYB-994)</name>
    <name type="common">Streptomyces hygroscopicus (strain ATCC 29253)</name>
    <dbReference type="NCBI Taxonomy" id="1343740"/>
    <lineage>
        <taxon>Bacteria</taxon>
        <taxon>Bacillati</taxon>
        <taxon>Actinomycetota</taxon>
        <taxon>Actinomycetes</taxon>
        <taxon>Kitasatosporales</taxon>
        <taxon>Streptomycetaceae</taxon>
        <taxon>Streptomyces</taxon>
        <taxon>Streptomyces violaceusniger group</taxon>
    </lineage>
</organism>
<reference evidence="2 3" key="1">
    <citation type="journal article" date="2018" name="J. Biol. Chem.">
        <title>Discovery of the actinoplanic acid pathway in Streptomyces rapamycinicus reveals a genetically conserved synergism with rapamycin.</title>
        <authorList>
            <person name="Mrak P."/>
            <person name="Krastel P."/>
            <person name="Pivk Lukancic P."/>
            <person name="Tao J."/>
            <person name="Pistorius D."/>
            <person name="Moore C.M."/>
        </authorList>
    </citation>
    <scope>NUCLEOTIDE SEQUENCE [LARGE SCALE GENOMIC DNA]</scope>
    <source>
        <strain evidence="2 3">NRRL 5491</strain>
    </source>
</reference>
<dbReference type="Proteomes" id="UP000281594">
    <property type="component" value="Unassembled WGS sequence"/>
</dbReference>
<proteinExistence type="predicted"/>
<sequence>MAGRAIGSARHPRHTDAGPTCTGPRVQATLSRALVSAEDISVA</sequence>
<protein>
    <submittedName>
        <fullName evidence="2">Uncharacterized protein</fullName>
    </submittedName>
</protein>
<name>A0A3L8RQF5_STRRN</name>
<evidence type="ECO:0000313" key="2">
    <source>
        <dbReference type="EMBL" id="RLV81718.1"/>
    </source>
</evidence>
<feature type="region of interest" description="Disordered" evidence="1">
    <location>
        <begin position="1"/>
        <end position="25"/>
    </location>
</feature>
<gene>
    <name evidence="2" type="ORF">D3C57_125075</name>
</gene>